<evidence type="ECO:0000313" key="2">
    <source>
        <dbReference type="Proteomes" id="UP000664844"/>
    </source>
</evidence>
<sequence>MKRQIKDWFKSNLPGLADLAKSWKYKLKAIVWPEKSIVYYTGRTAEKWTPESLKRGLAGAQTGVVYLAREWAKQGYKVRVYNYCGDGEGLYDGVEYRNYDQFNPWDTFDTLIIWRNKAVRMLDLPIKANKILLELHDVPYNIEDFTKERLDRVDKIFVKCQFHRNLLPKVPDKKFAIIPNGADRFLLELSEYPKQLNKLIYASNYERGLESMLRYGWPLLKKESPEATLEIYYGWQFFDESYKRNPEKQAWKQKMIELMNQADVTDHGRTGQDKLVEEKSTAAIHYYGCTYQEVDCISVRESAMVGCVPVTTDFAALAEKSYCLKIAGDPFARETQEAIARQIVELLKNPDRLEQIRQDFQEKVKGETWDNIAQQWLREMTRNTPS</sequence>
<dbReference type="Gene3D" id="3.40.50.2000">
    <property type="entry name" value="Glycogen Phosphorylase B"/>
    <property type="match status" value="2"/>
</dbReference>
<comment type="caution">
    <text evidence="1">The sequence shown here is derived from an EMBL/GenBank/DDBJ whole genome shotgun (WGS) entry which is preliminary data.</text>
</comment>
<dbReference type="EMBL" id="JAFLQW010000225">
    <property type="protein sequence ID" value="MBO0349082.1"/>
    <property type="molecule type" value="Genomic_DNA"/>
</dbReference>
<protein>
    <submittedName>
        <fullName evidence="1">Glycosyltransferase family 1 protein</fullName>
    </submittedName>
</protein>
<gene>
    <name evidence="1" type="ORF">J0895_08195</name>
</gene>
<accession>A0ABS3FQD0</accession>
<dbReference type="RefSeq" id="WP_207087618.1">
    <property type="nucleotide sequence ID" value="NZ_JAFLQW010000225.1"/>
</dbReference>
<organism evidence="1 2">
    <name type="scientific">Phormidium pseudopriestleyi FRX01</name>
    <dbReference type="NCBI Taxonomy" id="1759528"/>
    <lineage>
        <taxon>Bacteria</taxon>
        <taxon>Bacillati</taxon>
        <taxon>Cyanobacteriota</taxon>
        <taxon>Cyanophyceae</taxon>
        <taxon>Oscillatoriophycideae</taxon>
        <taxon>Oscillatoriales</taxon>
        <taxon>Oscillatoriaceae</taxon>
        <taxon>Phormidium</taxon>
    </lineage>
</organism>
<keyword evidence="2" id="KW-1185">Reference proteome</keyword>
<dbReference type="Proteomes" id="UP000664844">
    <property type="component" value="Unassembled WGS sequence"/>
</dbReference>
<dbReference type="SUPFAM" id="SSF53756">
    <property type="entry name" value="UDP-Glycosyltransferase/glycogen phosphorylase"/>
    <property type="match status" value="1"/>
</dbReference>
<name>A0ABS3FQD0_9CYAN</name>
<evidence type="ECO:0000313" key="1">
    <source>
        <dbReference type="EMBL" id="MBO0349082.1"/>
    </source>
</evidence>
<proteinExistence type="predicted"/>
<reference evidence="1 2" key="1">
    <citation type="submission" date="2021-03" db="EMBL/GenBank/DDBJ databases">
        <title>Metabolic Capacity of the Antarctic Cyanobacterium Phormidium pseudopriestleyi that Sustains Oxygenic Photosynthesis in the Presence of Hydrogen Sulfide.</title>
        <authorList>
            <person name="Lumian J.E."/>
            <person name="Jungblut A.D."/>
            <person name="Dillon M.L."/>
            <person name="Hawes I."/>
            <person name="Doran P.T."/>
            <person name="Mackey T.J."/>
            <person name="Dick G.J."/>
            <person name="Grettenberger C.L."/>
            <person name="Sumner D.Y."/>
        </authorList>
    </citation>
    <scope>NUCLEOTIDE SEQUENCE [LARGE SCALE GENOMIC DNA]</scope>
    <source>
        <strain evidence="1 2">FRX01</strain>
    </source>
</reference>